<evidence type="ECO:0000313" key="2">
    <source>
        <dbReference type="EMBL" id="MFC5754888.1"/>
    </source>
</evidence>
<name>A0ABW1AJZ7_9ACTN</name>
<comment type="caution">
    <text evidence="2">The sequence shown here is derived from an EMBL/GenBank/DDBJ whole genome shotgun (WGS) entry which is preliminary data.</text>
</comment>
<feature type="region of interest" description="Disordered" evidence="1">
    <location>
        <begin position="120"/>
        <end position="143"/>
    </location>
</feature>
<gene>
    <name evidence="2" type="ORF">ACFPZN_55535</name>
</gene>
<protein>
    <submittedName>
        <fullName evidence="2">Uncharacterized protein</fullName>
    </submittedName>
</protein>
<evidence type="ECO:0000313" key="3">
    <source>
        <dbReference type="Proteomes" id="UP001596074"/>
    </source>
</evidence>
<sequence length="143" mass="16128">MTTYGQARLHELVKRLLLATEQSDSNVEWHESDRPNAFHSTLGGATVVIASDDDDGRYPYSLEILDEEGALVDSLKSGTYENDNGEWEMEWNSDLEALYDRARRSVKNVDRVLNEIMKHLPQLPPNTDPWATGSGSFSDDPPF</sequence>
<keyword evidence="3" id="KW-1185">Reference proteome</keyword>
<organism evidence="2 3">
    <name type="scientific">Actinomadura rugatobispora</name>
    <dbReference type="NCBI Taxonomy" id="1994"/>
    <lineage>
        <taxon>Bacteria</taxon>
        <taxon>Bacillati</taxon>
        <taxon>Actinomycetota</taxon>
        <taxon>Actinomycetes</taxon>
        <taxon>Streptosporangiales</taxon>
        <taxon>Thermomonosporaceae</taxon>
        <taxon>Actinomadura</taxon>
    </lineage>
</organism>
<evidence type="ECO:0000256" key="1">
    <source>
        <dbReference type="SAM" id="MobiDB-lite"/>
    </source>
</evidence>
<dbReference type="RefSeq" id="WP_378293436.1">
    <property type="nucleotide sequence ID" value="NZ_JBHSON010000197.1"/>
</dbReference>
<dbReference type="Proteomes" id="UP001596074">
    <property type="component" value="Unassembled WGS sequence"/>
</dbReference>
<dbReference type="EMBL" id="JBHSON010000197">
    <property type="protein sequence ID" value="MFC5754888.1"/>
    <property type="molecule type" value="Genomic_DNA"/>
</dbReference>
<accession>A0ABW1AJZ7</accession>
<proteinExistence type="predicted"/>
<reference evidence="3" key="1">
    <citation type="journal article" date="2019" name="Int. J. Syst. Evol. Microbiol.">
        <title>The Global Catalogue of Microorganisms (GCM) 10K type strain sequencing project: providing services to taxonomists for standard genome sequencing and annotation.</title>
        <authorList>
            <consortium name="The Broad Institute Genomics Platform"/>
            <consortium name="The Broad Institute Genome Sequencing Center for Infectious Disease"/>
            <person name="Wu L."/>
            <person name="Ma J."/>
        </authorList>
    </citation>
    <scope>NUCLEOTIDE SEQUENCE [LARGE SCALE GENOMIC DNA]</scope>
    <source>
        <strain evidence="3">KCTC 42087</strain>
    </source>
</reference>